<evidence type="ECO:0000313" key="6">
    <source>
        <dbReference type="Proteomes" id="UP000431826"/>
    </source>
</evidence>
<dbReference type="RefSeq" id="WP_159742109.1">
    <property type="nucleotide sequence ID" value="NZ_BLIR01000001.1"/>
</dbReference>
<dbReference type="AlphaFoldDB" id="A0A640UNB7"/>
<dbReference type="Proteomes" id="UP000431826">
    <property type="component" value="Unassembled WGS sequence"/>
</dbReference>
<dbReference type="PANTHER" id="PTHR43877:SF2">
    <property type="entry name" value="AMINOALKYLPHOSPHONATE N-ACETYLTRANSFERASE-RELATED"/>
    <property type="match status" value="1"/>
</dbReference>
<dbReference type="OrthoDB" id="529907at2"/>
<dbReference type="Pfam" id="PF00583">
    <property type="entry name" value="Acetyltransf_1"/>
    <property type="match status" value="1"/>
</dbReference>
<dbReference type="InterPro" id="IPR050832">
    <property type="entry name" value="Bact_Acetyltransf"/>
</dbReference>
<dbReference type="CDD" id="cd04301">
    <property type="entry name" value="NAT_SF"/>
    <property type="match status" value="1"/>
</dbReference>
<feature type="domain" description="N-acetyltransferase" evidence="4">
    <location>
        <begin position="9"/>
        <end position="197"/>
    </location>
</feature>
<protein>
    <recommendedName>
        <fullName evidence="4">N-acetyltransferase domain-containing protein</fullName>
    </recommendedName>
</protein>
<name>A0A640UNB7_9ACTN</name>
<evidence type="ECO:0000256" key="2">
    <source>
        <dbReference type="ARBA" id="ARBA00023315"/>
    </source>
</evidence>
<dbReference type="EMBL" id="BLIR01000001">
    <property type="protein sequence ID" value="GFE35626.1"/>
    <property type="molecule type" value="Genomic_DNA"/>
</dbReference>
<evidence type="ECO:0000313" key="5">
    <source>
        <dbReference type="EMBL" id="GFE35626.1"/>
    </source>
</evidence>
<dbReference type="SUPFAM" id="SSF55729">
    <property type="entry name" value="Acyl-CoA N-acyltransferases (Nat)"/>
    <property type="match status" value="1"/>
</dbReference>
<dbReference type="InterPro" id="IPR000182">
    <property type="entry name" value="GNAT_dom"/>
</dbReference>
<dbReference type="GO" id="GO:0016747">
    <property type="term" value="F:acyltransferase activity, transferring groups other than amino-acyl groups"/>
    <property type="evidence" value="ECO:0007669"/>
    <property type="project" value="InterPro"/>
</dbReference>
<gene>
    <name evidence="5" type="ORF">Stube_02990</name>
</gene>
<dbReference type="PANTHER" id="PTHR43877">
    <property type="entry name" value="AMINOALKYLPHOSPHONATE N-ACETYLTRANSFERASE-RELATED-RELATED"/>
    <property type="match status" value="1"/>
</dbReference>
<keyword evidence="6" id="KW-1185">Reference proteome</keyword>
<dbReference type="PROSITE" id="PS51186">
    <property type="entry name" value="GNAT"/>
    <property type="match status" value="1"/>
</dbReference>
<reference evidence="5 6" key="1">
    <citation type="submission" date="2019-12" db="EMBL/GenBank/DDBJ databases">
        <title>Whole genome shotgun sequence of Streptomyces tubercidicus NBRC 13090.</title>
        <authorList>
            <person name="Ichikawa N."/>
            <person name="Kimura A."/>
            <person name="Kitahashi Y."/>
            <person name="Komaki H."/>
            <person name="Tamura T."/>
        </authorList>
    </citation>
    <scope>NUCLEOTIDE SEQUENCE [LARGE SCALE GENOMIC DNA]</scope>
    <source>
        <strain evidence="5 6">NBRC 13090</strain>
    </source>
</reference>
<proteinExistence type="predicted"/>
<dbReference type="Gene3D" id="3.40.630.30">
    <property type="match status" value="1"/>
</dbReference>
<comment type="caution">
    <text evidence="5">The sequence shown here is derived from an EMBL/GenBank/DDBJ whole genome shotgun (WGS) entry which is preliminary data.</text>
</comment>
<evidence type="ECO:0000259" key="4">
    <source>
        <dbReference type="PROSITE" id="PS51186"/>
    </source>
</evidence>
<evidence type="ECO:0000256" key="1">
    <source>
        <dbReference type="ARBA" id="ARBA00022679"/>
    </source>
</evidence>
<organism evidence="5 6">
    <name type="scientific">Streptomyces tubercidicus</name>
    <dbReference type="NCBI Taxonomy" id="47759"/>
    <lineage>
        <taxon>Bacteria</taxon>
        <taxon>Bacillati</taxon>
        <taxon>Actinomycetota</taxon>
        <taxon>Actinomycetes</taxon>
        <taxon>Kitasatosporales</taxon>
        <taxon>Streptomycetaceae</taxon>
        <taxon>Streptomyces</taxon>
    </lineage>
</organism>
<feature type="region of interest" description="Disordered" evidence="3">
    <location>
        <begin position="58"/>
        <end position="87"/>
    </location>
</feature>
<evidence type="ECO:0000256" key="3">
    <source>
        <dbReference type="SAM" id="MobiDB-lite"/>
    </source>
</evidence>
<sequence length="197" mass="21143">MTTVDGMDYEFRTARPEDAEAIEALDGSFTTRTIFHVAVAEGGFTLREIPVDPPIHKVFPAEEADDGDSEGEGDGDGPTDAEDPNSRTFVAVGADGDLAGFAAVSYVPWNRRLVIDDIEVAPAHRGQGIGRALVGHAVEFARERGAGHIWLEVTNINAPAIHAYRHMGFAFCGLDTTLYNGTPSLGEHALYMSMPCP</sequence>
<accession>A0A640UNB7</accession>
<dbReference type="GeneID" id="96281507"/>
<feature type="compositionally biased region" description="Acidic residues" evidence="3">
    <location>
        <begin position="62"/>
        <end position="83"/>
    </location>
</feature>
<dbReference type="InterPro" id="IPR016181">
    <property type="entry name" value="Acyl_CoA_acyltransferase"/>
</dbReference>
<keyword evidence="2" id="KW-0012">Acyltransferase</keyword>
<keyword evidence="1" id="KW-0808">Transferase</keyword>